<organism evidence="1 2">
    <name type="scientific">Gordonia phage Suzy</name>
    <dbReference type="NCBI Taxonomy" id="2201430"/>
    <lineage>
        <taxon>Viruses</taxon>
        <taxon>Duplodnaviria</taxon>
        <taxon>Heunggongvirae</taxon>
        <taxon>Uroviricota</taxon>
        <taxon>Caudoviricetes</taxon>
        <taxon>Terapinvirus</taxon>
        <taxon>Terapinvirus suzy</taxon>
    </lineage>
</organism>
<evidence type="ECO:0000313" key="1">
    <source>
        <dbReference type="EMBL" id="AWY06140.1"/>
    </source>
</evidence>
<evidence type="ECO:0000313" key="2">
    <source>
        <dbReference type="Proteomes" id="UP000250774"/>
    </source>
</evidence>
<proteinExistence type="predicted"/>
<name>A0A2Z4Q855_9CAUD</name>
<dbReference type="RefSeq" id="YP_009802996.1">
    <property type="nucleotide sequence ID" value="NC_047990.1"/>
</dbReference>
<sequence>MSVPFTKASQLTGETHTRVIPVSPKALEEWLVGQANGSAPHIQVAFPELSADDREFILTGITPEEWESAFGPLADD</sequence>
<reference evidence="2" key="1">
    <citation type="submission" date="2018-04" db="EMBL/GenBank/DDBJ databases">
        <authorList>
            <person name="Harrington T."/>
            <person name="Washburn E."/>
            <person name="Bricker J."/>
            <person name="McKinney A."/>
            <person name="Betsko A.J."/>
            <person name="Garlena R.A."/>
            <person name="Russell D.A."/>
            <person name="Pope W.A."/>
            <person name="Jacobs-Sera D."/>
            <person name="Hatfull G.F."/>
        </authorList>
    </citation>
    <scope>NUCLEOTIDE SEQUENCE [LARGE SCALE GENOMIC DNA]</scope>
</reference>
<accession>A0A2Z4Q855</accession>
<dbReference type="EMBL" id="MH271313">
    <property type="protein sequence ID" value="AWY06140.1"/>
    <property type="molecule type" value="Genomic_DNA"/>
</dbReference>
<dbReference type="GeneID" id="54993554"/>
<protein>
    <submittedName>
        <fullName evidence="1">Uncharacterized protein</fullName>
    </submittedName>
</protein>
<dbReference type="Proteomes" id="UP000250774">
    <property type="component" value="Segment"/>
</dbReference>
<gene>
    <name evidence="1" type="primary">35</name>
    <name evidence="1" type="ORF">PBI_SUZY_35</name>
</gene>
<dbReference type="KEGG" id="vg:54993554"/>
<keyword evidence="2" id="KW-1185">Reference proteome</keyword>